<dbReference type="GO" id="GO:0006355">
    <property type="term" value="P:regulation of DNA-templated transcription"/>
    <property type="evidence" value="ECO:0007669"/>
    <property type="project" value="InterPro"/>
</dbReference>
<dbReference type="PROSITE" id="PS50937">
    <property type="entry name" value="HTH_MERR_2"/>
    <property type="match status" value="1"/>
</dbReference>
<dbReference type="EMBL" id="RCOR01000023">
    <property type="protein sequence ID" value="RSN68933.1"/>
    <property type="molecule type" value="Genomic_DNA"/>
</dbReference>
<feature type="domain" description="HTH merR-type" evidence="1">
    <location>
        <begin position="6"/>
        <end position="43"/>
    </location>
</feature>
<accession>A0A3R9RIK9</accession>
<dbReference type="InterPro" id="IPR010093">
    <property type="entry name" value="SinI_DNA-bd"/>
</dbReference>
<evidence type="ECO:0000259" key="1">
    <source>
        <dbReference type="PROSITE" id="PS50937"/>
    </source>
</evidence>
<dbReference type="NCBIfam" id="TIGR01764">
    <property type="entry name" value="excise"/>
    <property type="match status" value="1"/>
</dbReference>
<feature type="non-terminal residue" evidence="2">
    <location>
        <position position="43"/>
    </location>
</feature>
<dbReference type="InterPro" id="IPR009061">
    <property type="entry name" value="DNA-bd_dom_put_sf"/>
</dbReference>
<dbReference type="GO" id="GO:0003677">
    <property type="term" value="F:DNA binding"/>
    <property type="evidence" value="ECO:0007669"/>
    <property type="project" value="UniProtKB-KW"/>
</dbReference>
<keyword evidence="2" id="KW-0238">DNA-binding</keyword>
<comment type="caution">
    <text evidence="2">The sequence shown here is derived from an EMBL/GenBank/DDBJ whole genome shotgun (WGS) entry which is preliminary data.</text>
</comment>
<dbReference type="InterPro" id="IPR000551">
    <property type="entry name" value="MerR-type_HTH_dom"/>
</dbReference>
<dbReference type="Proteomes" id="UP000278149">
    <property type="component" value="Unassembled WGS sequence"/>
</dbReference>
<sequence length="43" mass="5105">MMCEKLLTLQEACRRLGIHPNTLRKWDKQGKIRVVRTVGGRRR</sequence>
<dbReference type="AlphaFoldDB" id="A0A3R9RIK9"/>
<evidence type="ECO:0000313" key="4">
    <source>
        <dbReference type="Proteomes" id="UP000278149"/>
    </source>
</evidence>
<dbReference type="SUPFAM" id="SSF46955">
    <property type="entry name" value="Putative DNA-binding domain"/>
    <property type="match status" value="1"/>
</dbReference>
<evidence type="ECO:0000313" key="3">
    <source>
        <dbReference type="EMBL" id="RSN70351.1"/>
    </source>
</evidence>
<protein>
    <submittedName>
        <fullName evidence="2">MerR family DNA-binding transcriptional regulator</fullName>
    </submittedName>
</protein>
<name>A0A3R9RIK9_9CREN</name>
<reference evidence="2 4" key="1">
    <citation type="submission" date="2018-10" db="EMBL/GenBank/DDBJ databases">
        <title>Co-occurring genomic capacity for anaerobic methane metabolism and dissimilatory sulfite reduction discovered in the Korarchaeota.</title>
        <authorList>
            <person name="Mckay L.J."/>
            <person name="Dlakic M."/>
            <person name="Fields M.W."/>
            <person name="Delmont T.O."/>
            <person name="Eren A.M."/>
            <person name="Jay Z.J."/>
            <person name="Klingelsmith K.B."/>
            <person name="Rusch D.B."/>
            <person name="Inskeep W.P."/>
        </authorList>
    </citation>
    <scope>NUCLEOTIDE SEQUENCE [LARGE SCALE GENOMIC DNA]</scope>
    <source>
        <strain evidence="2 4">WS</strain>
    </source>
</reference>
<organism evidence="2 4">
    <name type="scientific">Candidatus Korarchaeum cryptofilum</name>
    <dbReference type="NCBI Taxonomy" id="498846"/>
    <lineage>
        <taxon>Archaea</taxon>
        <taxon>Thermoproteota</taxon>
        <taxon>Candidatus Korarchaeia</taxon>
        <taxon>Candidatus Korarchaeales</taxon>
        <taxon>Candidatus Korarchaeaceae</taxon>
        <taxon>Candidatus Korarchaeum</taxon>
    </lineage>
</organism>
<dbReference type="Gene3D" id="1.10.1660.10">
    <property type="match status" value="1"/>
</dbReference>
<proteinExistence type="predicted"/>
<gene>
    <name evidence="3" type="ORF">D9Q81_01265</name>
    <name evidence="2" type="ORF">D9Q81_04950</name>
</gene>
<dbReference type="Pfam" id="PF00376">
    <property type="entry name" value="MerR"/>
    <property type="match status" value="1"/>
</dbReference>
<dbReference type="EMBL" id="RCOR01000009">
    <property type="protein sequence ID" value="RSN70351.1"/>
    <property type="molecule type" value="Genomic_DNA"/>
</dbReference>
<evidence type="ECO:0000313" key="2">
    <source>
        <dbReference type="EMBL" id="RSN68933.1"/>
    </source>
</evidence>